<evidence type="ECO:0008006" key="4">
    <source>
        <dbReference type="Google" id="ProtNLM"/>
    </source>
</evidence>
<keyword evidence="3" id="KW-1185">Reference proteome</keyword>
<gene>
    <name evidence="2" type="ORF">H9626_04685</name>
</gene>
<evidence type="ECO:0000313" key="2">
    <source>
        <dbReference type="EMBL" id="MBD8001515.1"/>
    </source>
</evidence>
<reference evidence="2 3" key="1">
    <citation type="submission" date="2020-08" db="EMBL/GenBank/DDBJ databases">
        <title>A Genomic Blueprint of the Chicken Gut Microbiome.</title>
        <authorList>
            <person name="Gilroy R."/>
            <person name="Ravi A."/>
            <person name="Getino M."/>
            <person name="Pursley I."/>
            <person name="Horton D.L."/>
            <person name="Alikhan N.-F."/>
            <person name="Baker D."/>
            <person name="Gharbi K."/>
            <person name="Hall N."/>
            <person name="Watson M."/>
            <person name="Adriaenssens E.M."/>
            <person name="Foster-Nyarko E."/>
            <person name="Jarju S."/>
            <person name="Secka A."/>
            <person name="Antonio M."/>
            <person name="Oren A."/>
            <person name="Chaudhuri R."/>
            <person name="La Ragione R.M."/>
            <person name="Hildebrand F."/>
            <person name="Pallen M.J."/>
        </authorList>
    </citation>
    <scope>NUCLEOTIDE SEQUENCE [LARGE SCALE GENOMIC DNA]</scope>
    <source>
        <strain evidence="2 3">Sa1YUN3</strain>
    </source>
</reference>
<dbReference type="Proteomes" id="UP000616346">
    <property type="component" value="Unassembled WGS sequence"/>
</dbReference>
<feature type="transmembrane region" description="Helical" evidence="1">
    <location>
        <begin position="106"/>
        <end position="128"/>
    </location>
</feature>
<dbReference type="EMBL" id="JACSPQ010000001">
    <property type="protein sequence ID" value="MBD8001515.1"/>
    <property type="molecule type" value="Genomic_DNA"/>
</dbReference>
<organism evidence="2 3">
    <name type="scientific">Phocaeicola faecium</name>
    <dbReference type="NCBI Taxonomy" id="2762213"/>
    <lineage>
        <taxon>Bacteria</taxon>
        <taxon>Pseudomonadati</taxon>
        <taxon>Bacteroidota</taxon>
        <taxon>Bacteroidia</taxon>
        <taxon>Bacteroidales</taxon>
        <taxon>Bacteroidaceae</taxon>
        <taxon>Phocaeicola</taxon>
    </lineage>
</organism>
<protein>
    <recommendedName>
        <fullName evidence="4">DUF4293 family protein</fullName>
    </recommendedName>
</protein>
<feature type="transmembrane region" description="Helical" evidence="1">
    <location>
        <begin position="7"/>
        <end position="24"/>
    </location>
</feature>
<keyword evidence="1" id="KW-1133">Transmembrane helix</keyword>
<feature type="transmembrane region" description="Helical" evidence="1">
    <location>
        <begin position="69"/>
        <end position="94"/>
    </location>
</feature>
<keyword evidence="1" id="KW-0472">Membrane</keyword>
<name>A0ABR8V9T7_9BACT</name>
<keyword evidence="1" id="KW-0812">Transmembrane</keyword>
<evidence type="ECO:0000313" key="3">
    <source>
        <dbReference type="Proteomes" id="UP000616346"/>
    </source>
</evidence>
<evidence type="ECO:0000256" key="1">
    <source>
        <dbReference type="SAM" id="Phobius"/>
    </source>
</evidence>
<feature type="transmembrane region" description="Helical" evidence="1">
    <location>
        <begin position="36"/>
        <end position="57"/>
    </location>
</feature>
<comment type="caution">
    <text evidence="2">The sequence shown here is derived from an EMBL/GenBank/DDBJ whole genome shotgun (WGS) entry which is preliminary data.</text>
</comment>
<accession>A0ABR8V9T7</accession>
<sequence length="137" mass="15426">MILLKSVLIWVCFIPVAILNGGLREYVLTPMFTAQWALPISGILLSVCIFFLTWILLPRIKNLSRGMCYRVGLFWVFLTILFELVCGQVSGIAFPELMAAYNPMTGNLWLLVLITTLLSPAVAFRLSIPDMQDKSEL</sequence>
<proteinExistence type="predicted"/>